<dbReference type="EMBL" id="JMCC02000022">
    <property type="protein sequence ID" value="KIG17584.1"/>
    <property type="molecule type" value="Genomic_DNA"/>
</dbReference>
<reference evidence="1 2" key="1">
    <citation type="submission" date="2014-12" db="EMBL/GenBank/DDBJ databases">
        <title>Genome assembly of Enhygromyxa salina DSM 15201.</title>
        <authorList>
            <person name="Sharma G."/>
            <person name="Subramanian S."/>
        </authorList>
    </citation>
    <scope>NUCLEOTIDE SEQUENCE [LARGE SCALE GENOMIC DNA]</scope>
    <source>
        <strain evidence="1 2">DSM 15201</strain>
    </source>
</reference>
<proteinExistence type="predicted"/>
<evidence type="ECO:0000313" key="1">
    <source>
        <dbReference type="EMBL" id="KIG17584.1"/>
    </source>
</evidence>
<organism evidence="1 2">
    <name type="scientific">Enhygromyxa salina</name>
    <dbReference type="NCBI Taxonomy" id="215803"/>
    <lineage>
        <taxon>Bacteria</taxon>
        <taxon>Pseudomonadati</taxon>
        <taxon>Myxococcota</taxon>
        <taxon>Polyangia</taxon>
        <taxon>Nannocystales</taxon>
        <taxon>Nannocystaceae</taxon>
        <taxon>Enhygromyxa</taxon>
    </lineage>
</organism>
<dbReference type="AlphaFoldDB" id="A0A0C1ZJB0"/>
<dbReference type="Proteomes" id="UP000031599">
    <property type="component" value="Unassembled WGS sequence"/>
</dbReference>
<protein>
    <submittedName>
        <fullName evidence="1">Uncharacterized protein</fullName>
    </submittedName>
</protein>
<name>A0A0C1ZJB0_9BACT</name>
<evidence type="ECO:0000313" key="2">
    <source>
        <dbReference type="Proteomes" id="UP000031599"/>
    </source>
</evidence>
<accession>A0A0C1ZJB0</accession>
<sequence>MLSVDPAPNGMEAFLDLVHARLCDPQNEADDVLFRAYACVVLETERTGNTDWLAQSSAAIATSINRILAHGESGAQRVFNNTKAPAWRAWMVALGLAIEGGNTLPYLFPQPAQRLIRELPAIADAHGRGVEIPAATFMAEMGRRMPYLDGGQVYARVAAQFAEVHSWRLRAGWVTTVVSEALRDLHDEGTIELVARADAADALSLHREIGSSLRSFVGVIVRDEADQ</sequence>
<gene>
    <name evidence="1" type="ORF">DB30_03065</name>
</gene>
<comment type="caution">
    <text evidence="1">The sequence shown here is derived from an EMBL/GenBank/DDBJ whole genome shotgun (WGS) entry which is preliminary data.</text>
</comment>